<feature type="domain" description="Phytase-like" evidence="2">
    <location>
        <begin position="61"/>
        <end position="316"/>
    </location>
</feature>
<dbReference type="PATRIC" id="fig|1293439.3.peg.2945"/>
<comment type="caution">
    <text evidence="3">The sequence shown here is derived from an EMBL/GenBank/DDBJ whole genome shotgun (WGS) entry which is preliminary data.</text>
</comment>
<protein>
    <recommendedName>
        <fullName evidence="2">Phytase-like domain-containing protein</fullName>
    </recommendedName>
</protein>
<dbReference type="InterPro" id="IPR027372">
    <property type="entry name" value="Phytase-like_dom"/>
</dbReference>
<keyword evidence="1" id="KW-0732">Signal</keyword>
<dbReference type="InterPro" id="IPR014567">
    <property type="entry name" value="UCP031900"/>
</dbReference>
<feature type="chain" id="PRO_5002494329" description="Phytase-like domain-containing protein" evidence="1">
    <location>
        <begin position="23"/>
        <end position="331"/>
    </location>
</feature>
<evidence type="ECO:0000313" key="3">
    <source>
        <dbReference type="EMBL" id="KKC35786.1"/>
    </source>
</evidence>
<evidence type="ECO:0000259" key="2">
    <source>
        <dbReference type="Pfam" id="PF13449"/>
    </source>
</evidence>
<feature type="signal peptide" evidence="1">
    <location>
        <begin position="1"/>
        <end position="22"/>
    </location>
</feature>
<dbReference type="STRING" id="1293439.WH87_14450"/>
<keyword evidence="4" id="KW-1185">Reference proteome</keyword>
<evidence type="ECO:0000256" key="1">
    <source>
        <dbReference type="SAM" id="SignalP"/>
    </source>
</evidence>
<dbReference type="Pfam" id="PF13449">
    <property type="entry name" value="Phytase-like"/>
    <property type="match status" value="1"/>
</dbReference>
<dbReference type="PIRSF" id="PIRSF031900">
    <property type="entry name" value="UCP031900"/>
    <property type="match status" value="1"/>
</dbReference>
<dbReference type="RefSeq" id="WP_046140854.1">
    <property type="nucleotide sequence ID" value="NZ_LANJ01000044.1"/>
</dbReference>
<reference evidence="3 4" key="1">
    <citation type="submission" date="2015-03" db="EMBL/GenBank/DDBJ databases">
        <authorList>
            <person name="Lepp D."/>
            <person name="Hassan Y.I."/>
            <person name="Li X.-Z."/>
            <person name="Zhou T."/>
        </authorList>
    </citation>
    <scope>NUCLEOTIDE SEQUENCE [LARGE SCALE GENOMIC DNA]</scope>
    <source>
        <strain evidence="3 4">E84</strain>
    </source>
</reference>
<sequence length="331" mass="35076">MRLLVVVALAALLAGQAIKVQAVEASVTAVPITSFKNSAIGQRVDKLIWRGGIAMSSPLDTFGGLSGLAPTGPNQRMVFVSDRGHFVSGQLAYDDVSTLMGFIGVTIEPMQNSKGQPLPRQYARDAESVETVFRDGVPVAVRVSFEHLTRVSDYALINGVPGGPAREVPLPEWLSALRTNESLESVCIAPPASPVAGSTVLITENALDKAGNHRGWMLGQGDTGPLSYVGSSGLVPTDCAFLPNGDLLVLERGVSFLTFSMTLRRVRAADVLPGGVLQGELLLAASGGQVDNMESLAVHTAPDGETRILIGSDDNFMDWQRNLLLEFALPE</sequence>
<organism evidence="3 4">
    <name type="scientific">Devosia epidermidihirudinis</name>
    <dbReference type="NCBI Taxonomy" id="1293439"/>
    <lineage>
        <taxon>Bacteria</taxon>
        <taxon>Pseudomonadati</taxon>
        <taxon>Pseudomonadota</taxon>
        <taxon>Alphaproteobacteria</taxon>
        <taxon>Hyphomicrobiales</taxon>
        <taxon>Devosiaceae</taxon>
        <taxon>Devosia</taxon>
    </lineage>
</organism>
<dbReference type="EMBL" id="LANJ01000044">
    <property type="protein sequence ID" value="KKC35786.1"/>
    <property type="molecule type" value="Genomic_DNA"/>
</dbReference>
<gene>
    <name evidence="3" type="ORF">WH87_14450</name>
</gene>
<proteinExistence type="predicted"/>
<name>A0A0F5Q568_9HYPH</name>
<dbReference type="AlphaFoldDB" id="A0A0F5Q568"/>
<dbReference type="Proteomes" id="UP000033411">
    <property type="component" value="Unassembled WGS sequence"/>
</dbReference>
<accession>A0A0F5Q568</accession>
<dbReference type="OrthoDB" id="9798693at2"/>
<evidence type="ECO:0000313" key="4">
    <source>
        <dbReference type="Proteomes" id="UP000033411"/>
    </source>
</evidence>